<evidence type="ECO:0000313" key="2">
    <source>
        <dbReference type="EMBL" id="ACF42896.1"/>
    </source>
</evidence>
<reference evidence="2 3" key="1">
    <citation type="submission" date="2008-06" db="EMBL/GenBank/DDBJ databases">
        <title>Complete sequence of Pelodictyon phaeoclathratiforme BU-1.</title>
        <authorList>
            <consortium name="US DOE Joint Genome Institute"/>
            <person name="Lucas S."/>
            <person name="Copeland A."/>
            <person name="Lapidus A."/>
            <person name="Glavina del Rio T."/>
            <person name="Dalin E."/>
            <person name="Tice H."/>
            <person name="Bruce D."/>
            <person name="Goodwin L."/>
            <person name="Pitluck S."/>
            <person name="Schmutz J."/>
            <person name="Larimer F."/>
            <person name="Land M."/>
            <person name="Hauser L."/>
            <person name="Kyrpides N."/>
            <person name="Mikhailova N."/>
            <person name="Liu Z."/>
            <person name="Li T."/>
            <person name="Zhao F."/>
            <person name="Overmann J."/>
            <person name="Bryant D.A."/>
            <person name="Richardson P."/>
        </authorList>
    </citation>
    <scope>NUCLEOTIDE SEQUENCE [LARGE SCALE GENOMIC DNA]</scope>
    <source>
        <strain evidence="3">DSM 5477 / BU-1</strain>
    </source>
</reference>
<dbReference type="KEGG" id="pph:Ppha_0585"/>
<dbReference type="AlphaFoldDB" id="B4SDF7"/>
<dbReference type="NCBIfam" id="TIGR02595">
    <property type="entry name" value="PEP_CTERM"/>
    <property type="match status" value="1"/>
</dbReference>
<dbReference type="Pfam" id="PF07589">
    <property type="entry name" value="PEP-CTERM"/>
    <property type="match status" value="1"/>
</dbReference>
<accession>B4SDF7</accession>
<dbReference type="EMBL" id="CP001110">
    <property type="protein sequence ID" value="ACF42896.1"/>
    <property type="molecule type" value="Genomic_DNA"/>
</dbReference>
<dbReference type="Proteomes" id="UP000002724">
    <property type="component" value="Chromosome"/>
</dbReference>
<sequence length="162" mass="17207" precursor="true">MSHSESAFYTGTNPADDNLMGSYMYYTGAHPLDHMTFGGLVAGENYELYIYTQSENNVEIPEQLIFRVNDGSYVTSTANNGKTGTFTPGLNYVLGTYSANSSGQLVIDYAATGTSNRVVINGLQLRGPATPEPASLVLLGIGGLLGARRLKKKSGKTSVPAV</sequence>
<feature type="domain" description="Ice-binding protein C-terminal" evidence="1">
    <location>
        <begin position="129"/>
        <end position="151"/>
    </location>
</feature>
<evidence type="ECO:0000313" key="3">
    <source>
        <dbReference type="Proteomes" id="UP000002724"/>
    </source>
</evidence>
<protein>
    <recommendedName>
        <fullName evidence="1">Ice-binding protein C-terminal domain-containing protein</fullName>
    </recommendedName>
</protein>
<dbReference type="InterPro" id="IPR013424">
    <property type="entry name" value="Ice-binding_C"/>
</dbReference>
<gene>
    <name evidence="2" type="ordered locus">Ppha_0585</name>
</gene>
<organism evidence="2 3">
    <name type="scientific">Pelodictyon phaeoclathratiforme (strain DSM 5477 / BU-1)</name>
    <dbReference type="NCBI Taxonomy" id="324925"/>
    <lineage>
        <taxon>Bacteria</taxon>
        <taxon>Pseudomonadati</taxon>
        <taxon>Chlorobiota</taxon>
        <taxon>Chlorobiia</taxon>
        <taxon>Chlorobiales</taxon>
        <taxon>Chlorobiaceae</taxon>
        <taxon>Chlorobium/Pelodictyon group</taxon>
        <taxon>Pelodictyon</taxon>
    </lineage>
</organism>
<proteinExistence type="predicted"/>
<keyword evidence="3" id="KW-1185">Reference proteome</keyword>
<dbReference type="HOGENOM" id="CLU_1633814_0_0_10"/>
<evidence type="ECO:0000259" key="1">
    <source>
        <dbReference type="Pfam" id="PF07589"/>
    </source>
</evidence>
<name>B4SDF7_PELPB</name>